<proteinExistence type="predicted"/>
<protein>
    <submittedName>
        <fullName evidence="3">Protein kinase domain-containing protein</fullName>
    </submittedName>
</protein>
<keyword evidence="2" id="KW-1185">Reference proteome</keyword>
<dbReference type="SUPFAM" id="SSF56112">
    <property type="entry name" value="Protein kinase-like (PK-like)"/>
    <property type="match status" value="1"/>
</dbReference>
<reference evidence="3" key="1">
    <citation type="submission" date="2022-11" db="UniProtKB">
        <authorList>
            <consortium name="WormBaseParasite"/>
        </authorList>
    </citation>
    <scope>IDENTIFICATION</scope>
</reference>
<feature type="region of interest" description="Disordered" evidence="1">
    <location>
        <begin position="142"/>
        <end position="236"/>
    </location>
</feature>
<evidence type="ECO:0000256" key="1">
    <source>
        <dbReference type="SAM" id="MobiDB-lite"/>
    </source>
</evidence>
<organism evidence="2 3">
    <name type="scientific">Panagrolaimus superbus</name>
    <dbReference type="NCBI Taxonomy" id="310955"/>
    <lineage>
        <taxon>Eukaryota</taxon>
        <taxon>Metazoa</taxon>
        <taxon>Ecdysozoa</taxon>
        <taxon>Nematoda</taxon>
        <taxon>Chromadorea</taxon>
        <taxon>Rhabditida</taxon>
        <taxon>Tylenchina</taxon>
        <taxon>Panagrolaimomorpha</taxon>
        <taxon>Panagrolaimoidea</taxon>
        <taxon>Panagrolaimidae</taxon>
        <taxon>Panagrolaimus</taxon>
    </lineage>
</organism>
<evidence type="ECO:0000313" key="3">
    <source>
        <dbReference type="WBParaSite" id="PSU_v2.g15399.t1"/>
    </source>
</evidence>
<dbReference type="PANTHER" id="PTHR11909">
    <property type="entry name" value="CASEIN KINASE-RELATED"/>
    <property type="match status" value="1"/>
</dbReference>
<dbReference type="InterPro" id="IPR011009">
    <property type="entry name" value="Kinase-like_dom_sf"/>
</dbReference>
<evidence type="ECO:0000313" key="2">
    <source>
        <dbReference type="Proteomes" id="UP000887577"/>
    </source>
</evidence>
<sequence length="236" mass="26689">MPESSVYDFIGTTKYAPREAHKGLPQSRKSDIEAWIYVILELFVPDILPWRDCSKNKDVLYMKELLFTTCYSRRISQVPTCFSSILPLIESTTVVAAPDYEKYFDLIQKDVESRKIKLKQKFKFDATLLDLEIELWKTGEEQSHELEKTKGSMDELKMDSEKSPSKMSTLKSTTPSRTTSITTEHKEGGEEQAILHSSMKCRVVVPPIGHSNGGASDDDSEQAGKGSVKQSNNNRL</sequence>
<dbReference type="AlphaFoldDB" id="A0A914YD67"/>
<name>A0A914YD67_9BILA</name>
<dbReference type="Proteomes" id="UP000887577">
    <property type="component" value="Unplaced"/>
</dbReference>
<dbReference type="Gene3D" id="1.10.510.10">
    <property type="entry name" value="Transferase(Phosphotransferase) domain 1"/>
    <property type="match status" value="1"/>
</dbReference>
<dbReference type="WBParaSite" id="PSU_v2.g15399.t1">
    <property type="protein sequence ID" value="PSU_v2.g15399.t1"/>
    <property type="gene ID" value="PSU_v2.g15399"/>
</dbReference>
<dbReference type="InterPro" id="IPR050235">
    <property type="entry name" value="CK1_Ser-Thr_kinase"/>
</dbReference>
<accession>A0A914YD67</accession>
<feature type="compositionally biased region" description="Low complexity" evidence="1">
    <location>
        <begin position="172"/>
        <end position="182"/>
    </location>
</feature>
<feature type="compositionally biased region" description="Basic and acidic residues" evidence="1">
    <location>
        <begin position="142"/>
        <end position="164"/>
    </location>
</feature>